<dbReference type="InterPro" id="IPR002912">
    <property type="entry name" value="ACT_dom"/>
</dbReference>
<dbReference type="Gene3D" id="3.30.2130.10">
    <property type="entry name" value="VC0802-like"/>
    <property type="match status" value="1"/>
</dbReference>
<feature type="binding site" evidence="16">
    <location>
        <begin position="173"/>
        <end position="174"/>
    </location>
    <ligand>
        <name>ATP</name>
        <dbReference type="ChEBI" id="CHEBI:30616"/>
    </ligand>
</feature>
<feature type="binding site" evidence="16">
    <location>
        <begin position="7"/>
        <end position="10"/>
    </location>
    <ligand>
        <name>ATP</name>
        <dbReference type="ChEBI" id="CHEBI:30616"/>
    </ligand>
</feature>
<dbReference type="InterPro" id="IPR001048">
    <property type="entry name" value="Asp/Glu/Uridylate_kinase"/>
</dbReference>
<evidence type="ECO:0000259" key="19">
    <source>
        <dbReference type="PROSITE" id="PS51671"/>
    </source>
</evidence>
<evidence type="ECO:0000256" key="16">
    <source>
        <dbReference type="PIRSR" id="PIRSR000726-1"/>
    </source>
</evidence>
<evidence type="ECO:0000256" key="10">
    <source>
        <dbReference type="ARBA" id="ARBA00022777"/>
    </source>
</evidence>
<dbReference type="EMBL" id="SLUK01000018">
    <property type="protein sequence ID" value="TCL40709.1"/>
    <property type="molecule type" value="Genomic_DNA"/>
</dbReference>
<evidence type="ECO:0000256" key="7">
    <source>
        <dbReference type="ARBA" id="ARBA00022679"/>
    </source>
</evidence>
<keyword evidence="21" id="KW-1185">Reference proteome</keyword>
<dbReference type="PANTHER" id="PTHR21499">
    <property type="entry name" value="ASPARTATE KINASE"/>
    <property type="match status" value="1"/>
</dbReference>
<dbReference type="Gene3D" id="3.40.1160.10">
    <property type="entry name" value="Acetylglutamate kinase-like"/>
    <property type="match status" value="1"/>
</dbReference>
<dbReference type="Proteomes" id="UP000294682">
    <property type="component" value="Unassembled WGS sequence"/>
</dbReference>
<proteinExistence type="inferred from homology"/>
<keyword evidence="13" id="KW-0457">Lysine biosynthesis</keyword>
<evidence type="ECO:0000256" key="15">
    <source>
        <dbReference type="ARBA" id="ARBA00063835"/>
    </source>
</evidence>
<dbReference type="AlphaFoldDB" id="A0A9X8UH31"/>
<protein>
    <recommendedName>
        <fullName evidence="17">Aspartokinase</fullName>
        <ecNumber evidence="17">2.7.2.4</ecNumber>
    </recommendedName>
</protein>
<dbReference type="InterPro" id="IPR045865">
    <property type="entry name" value="ACT-like_dom_sf"/>
</dbReference>
<dbReference type="GO" id="GO:0005829">
    <property type="term" value="C:cytosol"/>
    <property type="evidence" value="ECO:0007669"/>
    <property type="project" value="TreeGrafter"/>
</dbReference>
<feature type="domain" description="ACT" evidence="19">
    <location>
        <begin position="263"/>
        <end position="346"/>
    </location>
</feature>
<evidence type="ECO:0000256" key="12">
    <source>
        <dbReference type="ARBA" id="ARBA00022915"/>
    </source>
</evidence>
<comment type="pathway">
    <text evidence="2 18">Amino-acid biosynthesis; L-lysine biosynthesis via DAP pathway; (S)-tetrahydrodipicolinate from L-aspartate: step 1/4.</text>
</comment>
<dbReference type="GO" id="GO:0019877">
    <property type="term" value="P:diaminopimelate biosynthetic process"/>
    <property type="evidence" value="ECO:0007669"/>
    <property type="project" value="UniProtKB-KW"/>
</dbReference>
<sequence>MGIIVQKFGGSSVANAQRVRNVASIITDTYKAGNEVVVVVSAQGDTTDDLIEKAGEINPKASKREMDMLLSTGELISASLVAMAIEGMGFPVVSLSGWQAGFVTDSNHGNARIRRIDKERVQNELDKHNIVIVAGFQGLNRYDDITTLGRGGSDTSAVALAAVLGADLCQIYTDVDGVYTADPRLVKTARKLDEITYDEMLELASLGAQVLHNRSVEMAKKYNVKLEVLSSLERKSGTEVKEVIKVEKMLIRGVARDNDVARVSVVSVPDVPGIAFKIFSLLAARKINVDIILQSIGRHGTKDISFTVSRSNSDIAVQALEEIKDVLGCEQITCDKTVSKVSVVGSGMVANPGVAAKMFEALSEANINIHMISTSEIKISVLIDEEDSLKALNAVHDAFQV</sequence>
<comment type="pathway">
    <text evidence="4 18">Amino-acid biosynthesis; L-threonine biosynthesis; L-threonine from L-aspartate: step 1/5.</text>
</comment>
<dbReference type="PANTHER" id="PTHR21499:SF3">
    <property type="entry name" value="ASPARTOKINASE"/>
    <property type="match status" value="1"/>
</dbReference>
<dbReference type="SUPFAM" id="SSF55021">
    <property type="entry name" value="ACT-like"/>
    <property type="match status" value="2"/>
</dbReference>
<comment type="function">
    <text evidence="1">Catalyzes the phosphorylation of the beta-carboxyl group of aspartic acid with ATP to yield 4-phospho-L-aspartate, which is involved in the branched biosynthetic pathway leading to the biosynthesis of amino acids threonine, isoleucine and methionine.</text>
</comment>
<comment type="caution">
    <text evidence="20">The sequence shown here is derived from an EMBL/GenBank/DDBJ whole genome shotgun (WGS) entry which is preliminary data.</text>
</comment>
<dbReference type="GO" id="GO:0009090">
    <property type="term" value="P:homoserine biosynthetic process"/>
    <property type="evidence" value="ECO:0007669"/>
    <property type="project" value="TreeGrafter"/>
</dbReference>
<evidence type="ECO:0000256" key="13">
    <source>
        <dbReference type="ARBA" id="ARBA00023154"/>
    </source>
</evidence>
<dbReference type="PROSITE" id="PS51671">
    <property type="entry name" value="ACT"/>
    <property type="match status" value="1"/>
</dbReference>
<keyword evidence="11 16" id="KW-0067">ATP-binding</keyword>
<dbReference type="FunFam" id="3.30.2130.10:FF:000001">
    <property type="entry name" value="Bifunctional aspartokinase/homoserine dehydrogenase"/>
    <property type="match status" value="1"/>
</dbReference>
<dbReference type="FunFam" id="3.40.1160.10:FF:000002">
    <property type="entry name" value="Aspartokinase"/>
    <property type="match status" value="1"/>
</dbReference>
<dbReference type="InterPro" id="IPR041740">
    <property type="entry name" value="AKii-LysC-BS"/>
</dbReference>
<dbReference type="SUPFAM" id="SSF53633">
    <property type="entry name" value="Carbamate kinase-like"/>
    <property type="match status" value="1"/>
</dbReference>
<dbReference type="InterPro" id="IPR018042">
    <property type="entry name" value="Aspartate_kinase_CS"/>
</dbReference>
<name>A0A9X8UH31_9FIRM</name>
<keyword evidence="9 16" id="KW-0547">Nucleotide-binding</keyword>
<evidence type="ECO:0000313" key="20">
    <source>
        <dbReference type="EMBL" id="TCL40709.1"/>
    </source>
</evidence>
<evidence type="ECO:0000256" key="6">
    <source>
        <dbReference type="ARBA" id="ARBA00022605"/>
    </source>
</evidence>
<dbReference type="Pfam" id="PF01842">
    <property type="entry name" value="ACT"/>
    <property type="match status" value="1"/>
</dbReference>
<feature type="binding site" evidence="16">
    <location>
        <position position="74"/>
    </location>
    <ligand>
        <name>substrate</name>
    </ligand>
</feature>
<evidence type="ECO:0000256" key="18">
    <source>
        <dbReference type="RuleBase" id="RU004249"/>
    </source>
</evidence>
<dbReference type="Pfam" id="PF00696">
    <property type="entry name" value="AA_kinase"/>
    <property type="match status" value="1"/>
</dbReference>
<keyword evidence="10 17" id="KW-0418">Kinase</keyword>
<dbReference type="CDD" id="cd04913">
    <property type="entry name" value="ACT_AKii-LysC-BS-like_1"/>
    <property type="match status" value="1"/>
</dbReference>
<evidence type="ECO:0000256" key="11">
    <source>
        <dbReference type="ARBA" id="ARBA00022840"/>
    </source>
</evidence>
<comment type="subunit">
    <text evidence="15">Tetramer consisting of 2 isoforms Alpha (catalytic and regulation) and of a homodimer of 2 isoforms Beta (regulation).</text>
</comment>
<dbReference type="GO" id="GO:0009089">
    <property type="term" value="P:lysine biosynthetic process via diaminopimelate"/>
    <property type="evidence" value="ECO:0007669"/>
    <property type="project" value="InterPro"/>
</dbReference>
<evidence type="ECO:0000256" key="17">
    <source>
        <dbReference type="RuleBase" id="RU003448"/>
    </source>
</evidence>
<dbReference type="GO" id="GO:0005524">
    <property type="term" value="F:ATP binding"/>
    <property type="evidence" value="ECO:0007669"/>
    <property type="project" value="UniProtKB-KW"/>
</dbReference>
<dbReference type="GO" id="GO:0004072">
    <property type="term" value="F:aspartate kinase activity"/>
    <property type="evidence" value="ECO:0007669"/>
    <property type="project" value="UniProtKB-EC"/>
</dbReference>
<feature type="binding site" evidence="16">
    <location>
        <position position="184"/>
    </location>
    <ligand>
        <name>ATP</name>
        <dbReference type="ChEBI" id="CHEBI:30616"/>
    </ligand>
</feature>
<evidence type="ECO:0000256" key="2">
    <source>
        <dbReference type="ARBA" id="ARBA00004766"/>
    </source>
</evidence>
<dbReference type="OrthoDB" id="9799110at2"/>
<dbReference type="Pfam" id="PF22468">
    <property type="entry name" value="ACT_9"/>
    <property type="match status" value="1"/>
</dbReference>
<dbReference type="EC" id="2.7.2.4" evidence="17"/>
<reference evidence="20 21" key="1">
    <citation type="submission" date="2019-03" db="EMBL/GenBank/DDBJ databases">
        <title>Genomic Encyclopedia of Type Strains, Phase IV (KMG-IV): sequencing the most valuable type-strain genomes for metagenomic binning, comparative biology and taxonomic classification.</title>
        <authorList>
            <person name="Goeker M."/>
        </authorList>
    </citation>
    <scope>NUCLEOTIDE SEQUENCE [LARGE SCALE GENOMIC DNA]</scope>
    <source>
        <strain evidence="20 21">DSM 100433</strain>
    </source>
</reference>
<evidence type="ECO:0000256" key="1">
    <source>
        <dbReference type="ARBA" id="ARBA00003121"/>
    </source>
</evidence>
<dbReference type="CDD" id="cd04923">
    <property type="entry name" value="ACT_AK-LysC-DapG-like_2"/>
    <property type="match status" value="1"/>
</dbReference>
<evidence type="ECO:0000256" key="4">
    <source>
        <dbReference type="ARBA" id="ARBA00005139"/>
    </source>
</evidence>
<comment type="pathway">
    <text evidence="3 18">Amino-acid biosynthesis; L-methionine biosynthesis via de novo pathway; L-homoserine from L-aspartate: step 1/3.</text>
</comment>
<dbReference type="NCBIfam" id="TIGR00657">
    <property type="entry name" value="asp_kinases"/>
    <property type="match status" value="1"/>
</dbReference>
<comment type="catalytic activity">
    <reaction evidence="14 17">
        <text>L-aspartate + ATP = 4-phospho-L-aspartate + ADP</text>
        <dbReference type="Rhea" id="RHEA:23776"/>
        <dbReference type="ChEBI" id="CHEBI:29991"/>
        <dbReference type="ChEBI" id="CHEBI:30616"/>
        <dbReference type="ChEBI" id="CHEBI:57535"/>
        <dbReference type="ChEBI" id="CHEBI:456216"/>
        <dbReference type="EC" id="2.7.2.4"/>
    </reaction>
</comment>
<evidence type="ECO:0000256" key="9">
    <source>
        <dbReference type="ARBA" id="ARBA00022741"/>
    </source>
</evidence>
<dbReference type="InterPro" id="IPR001341">
    <property type="entry name" value="Asp_kinase"/>
</dbReference>
<dbReference type="NCBIfam" id="NF005154">
    <property type="entry name" value="PRK06635.1-2"/>
    <property type="match status" value="1"/>
</dbReference>
<evidence type="ECO:0000256" key="5">
    <source>
        <dbReference type="ARBA" id="ARBA00010122"/>
    </source>
</evidence>
<keyword evidence="7 17" id="KW-0808">Transferase</keyword>
<dbReference type="InterPro" id="IPR036393">
    <property type="entry name" value="AceGlu_kinase-like_sf"/>
</dbReference>
<dbReference type="CDD" id="cd04261">
    <property type="entry name" value="AAK_AKii-LysC-BS"/>
    <property type="match status" value="1"/>
</dbReference>
<dbReference type="PROSITE" id="PS00324">
    <property type="entry name" value="ASPARTOKINASE"/>
    <property type="match status" value="1"/>
</dbReference>
<dbReference type="InterPro" id="IPR054352">
    <property type="entry name" value="ACT_Aspartokinase"/>
</dbReference>
<keyword evidence="8" id="KW-0677">Repeat</keyword>
<evidence type="ECO:0000256" key="14">
    <source>
        <dbReference type="ARBA" id="ARBA00047872"/>
    </source>
</evidence>
<keyword evidence="6 18" id="KW-0028">Amino-acid biosynthesis</keyword>
<dbReference type="InterPro" id="IPR005260">
    <property type="entry name" value="Asp_kin_monofn"/>
</dbReference>
<accession>A0A9X8UH31</accession>
<feature type="binding site" evidence="16">
    <location>
        <position position="47"/>
    </location>
    <ligand>
        <name>substrate</name>
    </ligand>
</feature>
<dbReference type="RefSeq" id="WP_079699862.1">
    <property type="nucleotide sequence ID" value="NZ_JADNAH010000083.1"/>
</dbReference>
<evidence type="ECO:0000256" key="8">
    <source>
        <dbReference type="ARBA" id="ARBA00022737"/>
    </source>
</evidence>
<dbReference type="NCBIfam" id="NF005155">
    <property type="entry name" value="PRK06635.1-4"/>
    <property type="match status" value="1"/>
</dbReference>
<feature type="binding site" evidence="16">
    <location>
        <position position="179"/>
    </location>
    <ligand>
        <name>ATP</name>
        <dbReference type="ChEBI" id="CHEBI:30616"/>
    </ligand>
</feature>
<keyword evidence="12" id="KW-0220">Diaminopimelate biosynthesis</keyword>
<dbReference type="PIRSF" id="PIRSF000726">
    <property type="entry name" value="Asp_kin"/>
    <property type="match status" value="1"/>
</dbReference>
<evidence type="ECO:0000313" key="21">
    <source>
        <dbReference type="Proteomes" id="UP000294682"/>
    </source>
</evidence>
<dbReference type="NCBIfam" id="TIGR00656">
    <property type="entry name" value="asp_kin_monofn"/>
    <property type="match status" value="1"/>
</dbReference>
<evidence type="ECO:0000256" key="3">
    <source>
        <dbReference type="ARBA" id="ARBA00004986"/>
    </source>
</evidence>
<gene>
    <name evidence="20" type="ORF">EDD78_11818</name>
</gene>
<organism evidence="20 21">
    <name type="scientific">Harryflintia acetispora</name>
    <dbReference type="NCBI Taxonomy" id="1849041"/>
    <lineage>
        <taxon>Bacteria</taxon>
        <taxon>Bacillati</taxon>
        <taxon>Bacillota</taxon>
        <taxon>Clostridia</taxon>
        <taxon>Eubacteriales</taxon>
        <taxon>Oscillospiraceae</taxon>
        <taxon>Harryflintia</taxon>
    </lineage>
</organism>
<comment type="similarity">
    <text evidence="5 17">Belongs to the aspartokinase family.</text>
</comment>